<reference evidence="6" key="1">
    <citation type="submission" date="2024-03" db="EMBL/GenBank/DDBJ databases">
        <title>WGS assembly of Saponaria officinalis var. Norfolk2.</title>
        <authorList>
            <person name="Jenkins J."/>
            <person name="Shu S."/>
            <person name="Grimwood J."/>
            <person name="Barry K."/>
            <person name="Goodstein D."/>
            <person name="Schmutz J."/>
            <person name="Leebens-Mack J."/>
            <person name="Osbourn A."/>
        </authorList>
    </citation>
    <scope>NUCLEOTIDE SEQUENCE [LARGE SCALE GENOMIC DNA]</scope>
    <source>
        <strain evidence="6">JIC</strain>
    </source>
</reference>
<sequence length="328" mass="37096">MDPSSEYSDESGNGGDLVLATNLNKARTIVLVGRAGNGKSATGNSILGKTVFHSVCSSTGVTSITEMHSTEFNDGHVNGRVINVIDTIGLFDSDVNSSVLGKEIVKCVDLAKDGIHALVLVLSVRTRFTTEEATSLKILMGLFGPEFPNYMIVLFTGGDELRERNETLDDYLRRGCSDALNDVFRACNNRRLLFDNTTNDSVIQGKQRQDLFELIEKVLEDNGQKPYTDQTLEKFRENRRKLSEIKKATDTSAGCTRQDMLEMRERLQREHEEHSRQMAGQIEARLMEIIERFREELEREYKARLDGGFKIWRVGTRLDTFSIFVMFM</sequence>
<evidence type="ECO:0000259" key="5">
    <source>
        <dbReference type="PROSITE" id="PS51720"/>
    </source>
</evidence>
<evidence type="ECO:0000256" key="4">
    <source>
        <dbReference type="SAM" id="Coils"/>
    </source>
</evidence>
<feature type="domain" description="AIG1-type G" evidence="5">
    <location>
        <begin position="24"/>
        <end position="236"/>
    </location>
</feature>
<dbReference type="PANTHER" id="PTHR10903:SF184">
    <property type="entry name" value="GTP-BINDING PROTEIN A"/>
    <property type="match status" value="1"/>
</dbReference>
<dbReference type="GO" id="GO:0005525">
    <property type="term" value="F:GTP binding"/>
    <property type="evidence" value="ECO:0007669"/>
    <property type="project" value="UniProtKB-KW"/>
</dbReference>
<feature type="coiled-coil region" evidence="4">
    <location>
        <begin position="257"/>
        <end position="284"/>
    </location>
</feature>
<keyword evidence="3" id="KW-0342">GTP-binding</keyword>
<dbReference type="InterPro" id="IPR027417">
    <property type="entry name" value="P-loop_NTPase"/>
</dbReference>
<keyword evidence="2" id="KW-0547">Nucleotide-binding</keyword>
<dbReference type="FunFam" id="3.40.50.300:FF:000840">
    <property type="entry name" value="Immune-associated nucleotide-binding protein 9"/>
    <property type="match status" value="1"/>
</dbReference>
<evidence type="ECO:0000313" key="6">
    <source>
        <dbReference type="EMBL" id="KAK9740667.1"/>
    </source>
</evidence>
<protein>
    <recommendedName>
        <fullName evidence="5">AIG1-type G domain-containing protein</fullName>
    </recommendedName>
</protein>
<dbReference type="SUPFAM" id="SSF52540">
    <property type="entry name" value="P-loop containing nucleoside triphosphate hydrolases"/>
    <property type="match status" value="1"/>
</dbReference>
<evidence type="ECO:0000256" key="1">
    <source>
        <dbReference type="ARBA" id="ARBA00008535"/>
    </source>
</evidence>
<dbReference type="InterPro" id="IPR045058">
    <property type="entry name" value="GIMA/IAN/Toc"/>
</dbReference>
<dbReference type="Proteomes" id="UP001443914">
    <property type="component" value="Unassembled WGS sequence"/>
</dbReference>
<accession>A0AAW1M7U9</accession>
<dbReference type="PROSITE" id="PS51720">
    <property type="entry name" value="G_AIG1"/>
    <property type="match status" value="1"/>
</dbReference>
<keyword evidence="4" id="KW-0175">Coiled coil</keyword>
<evidence type="ECO:0000313" key="7">
    <source>
        <dbReference type="Proteomes" id="UP001443914"/>
    </source>
</evidence>
<dbReference type="Gene3D" id="3.40.50.300">
    <property type="entry name" value="P-loop containing nucleotide triphosphate hydrolases"/>
    <property type="match status" value="1"/>
</dbReference>
<dbReference type="EMBL" id="JBDFQZ010000003">
    <property type="protein sequence ID" value="KAK9740667.1"/>
    <property type="molecule type" value="Genomic_DNA"/>
</dbReference>
<gene>
    <name evidence="6" type="ORF">RND81_03G052300</name>
</gene>
<dbReference type="Pfam" id="PF04548">
    <property type="entry name" value="AIG1"/>
    <property type="match status" value="1"/>
</dbReference>
<evidence type="ECO:0000256" key="2">
    <source>
        <dbReference type="ARBA" id="ARBA00022741"/>
    </source>
</evidence>
<evidence type="ECO:0000256" key="3">
    <source>
        <dbReference type="ARBA" id="ARBA00023134"/>
    </source>
</evidence>
<name>A0AAW1M7U9_SAPOF</name>
<proteinExistence type="inferred from homology"/>
<dbReference type="PANTHER" id="PTHR10903">
    <property type="entry name" value="GTPASE, IMAP FAMILY MEMBER-RELATED"/>
    <property type="match status" value="1"/>
</dbReference>
<organism evidence="6 7">
    <name type="scientific">Saponaria officinalis</name>
    <name type="common">Common soapwort</name>
    <name type="synonym">Lychnis saponaria</name>
    <dbReference type="NCBI Taxonomy" id="3572"/>
    <lineage>
        <taxon>Eukaryota</taxon>
        <taxon>Viridiplantae</taxon>
        <taxon>Streptophyta</taxon>
        <taxon>Embryophyta</taxon>
        <taxon>Tracheophyta</taxon>
        <taxon>Spermatophyta</taxon>
        <taxon>Magnoliopsida</taxon>
        <taxon>eudicotyledons</taxon>
        <taxon>Gunneridae</taxon>
        <taxon>Pentapetalae</taxon>
        <taxon>Caryophyllales</taxon>
        <taxon>Caryophyllaceae</taxon>
        <taxon>Caryophylleae</taxon>
        <taxon>Saponaria</taxon>
    </lineage>
</organism>
<dbReference type="InterPro" id="IPR006703">
    <property type="entry name" value="G_AIG1"/>
</dbReference>
<comment type="caution">
    <text evidence="6">The sequence shown here is derived from an EMBL/GenBank/DDBJ whole genome shotgun (WGS) entry which is preliminary data.</text>
</comment>
<keyword evidence="7" id="KW-1185">Reference proteome</keyword>
<dbReference type="AlphaFoldDB" id="A0AAW1M7U9"/>
<comment type="similarity">
    <text evidence="1">Belongs to the TRAFAC class TrmE-Era-EngA-EngB-Septin-like GTPase superfamily. AIG1/Toc34/Toc159-like paraseptin GTPase family. IAN subfamily.</text>
</comment>